<proteinExistence type="predicted"/>
<name>A0ABQ0AH05_9RHOB</name>
<evidence type="ECO:0000313" key="3">
    <source>
        <dbReference type="Proteomes" id="UP001441944"/>
    </source>
</evidence>
<organism evidence="2 3">
    <name type="scientific">Pseudophaeobacter arcticus</name>
    <dbReference type="NCBI Taxonomy" id="385492"/>
    <lineage>
        <taxon>Bacteria</taxon>
        <taxon>Pseudomonadati</taxon>
        <taxon>Pseudomonadota</taxon>
        <taxon>Alphaproteobacteria</taxon>
        <taxon>Rhodobacterales</taxon>
        <taxon>Paracoccaceae</taxon>
        <taxon>Pseudophaeobacter</taxon>
    </lineage>
</organism>
<accession>A0ABQ0AH05</accession>
<dbReference type="RefSeq" id="WP_353396932.1">
    <property type="nucleotide sequence ID" value="NZ_BAABWU010000001.1"/>
</dbReference>
<keyword evidence="1" id="KW-0472">Membrane</keyword>
<evidence type="ECO:0008006" key="4">
    <source>
        <dbReference type="Google" id="ProtNLM"/>
    </source>
</evidence>
<keyword evidence="3" id="KW-1185">Reference proteome</keyword>
<evidence type="ECO:0000313" key="2">
    <source>
        <dbReference type="EMBL" id="GAA6195137.1"/>
    </source>
</evidence>
<sequence length="170" mass="18367">MRITRDTPEQLIIANTPWLIGIMLILFILVFIGAGLLVASGEQGDLWFGVLFGSLGGGIGIVAFCAFVRRVQIIFDRVAGKIFIRRQSVFGYSSEDHPLDQLSHVEIEQTTTLRDGRSSTLYRPTLVLTAGPAGPGGKTRIPIVAAYTNGAGSDRIARAVNSWLPAKTVI</sequence>
<keyword evidence="1" id="KW-1133">Transmembrane helix</keyword>
<feature type="transmembrane region" description="Helical" evidence="1">
    <location>
        <begin position="46"/>
        <end position="68"/>
    </location>
</feature>
<keyword evidence="1" id="KW-0812">Transmembrane</keyword>
<gene>
    <name evidence="2" type="ORF">NBRC116598_05810</name>
</gene>
<reference evidence="2 3" key="1">
    <citation type="submission" date="2024-04" db="EMBL/GenBank/DDBJ databases">
        <title>Draft genome sequence of Pseudophaeobacter arcticus NBRC 116598.</title>
        <authorList>
            <person name="Miyakawa T."/>
            <person name="Kusuya Y."/>
            <person name="Miura T."/>
        </authorList>
    </citation>
    <scope>NUCLEOTIDE SEQUENCE [LARGE SCALE GENOMIC DNA]</scope>
    <source>
        <strain evidence="2 3">SU-CL00105</strain>
    </source>
</reference>
<feature type="transmembrane region" description="Helical" evidence="1">
    <location>
        <begin position="12"/>
        <end position="40"/>
    </location>
</feature>
<dbReference type="Proteomes" id="UP001441944">
    <property type="component" value="Unassembled WGS sequence"/>
</dbReference>
<comment type="caution">
    <text evidence="2">The sequence shown here is derived from an EMBL/GenBank/DDBJ whole genome shotgun (WGS) entry which is preliminary data.</text>
</comment>
<dbReference type="EMBL" id="BAABWU010000001">
    <property type="protein sequence ID" value="GAA6195137.1"/>
    <property type="molecule type" value="Genomic_DNA"/>
</dbReference>
<evidence type="ECO:0000256" key="1">
    <source>
        <dbReference type="SAM" id="Phobius"/>
    </source>
</evidence>
<protein>
    <recommendedName>
        <fullName evidence="4">DUF304 domain-containing protein</fullName>
    </recommendedName>
</protein>